<dbReference type="PANTHER" id="PTHR42879">
    <property type="entry name" value="3-OXOACYL-(ACYL-CARRIER-PROTEIN) REDUCTASE"/>
    <property type="match status" value="1"/>
</dbReference>
<comment type="subunit">
    <text evidence="6">Homotetramer.</text>
</comment>
<dbReference type="SMART" id="SM00822">
    <property type="entry name" value="PKS_KR"/>
    <property type="match status" value="1"/>
</dbReference>
<dbReference type="InterPro" id="IPR057326">
    <property type="entry name" value="KR_dom"/>
</dbReference>
<dbReference type="Proteomes" id="UP000621500">
    <property type="component" value="Unassembled WGS sequence"/>
</dbReference>
<keyword evidence="6" id="KW-0275">Fatty acid biosynthesis</keyword>
<evidence type="ECO:0000256" key="1">
    <source>
        <dbReference type="ARBA" id="ARBA00005194"/>
    </source>
</evidence>
<dbReference type="InterPro" id="IPR050259">
    <property type="entry name" value="SDR"/>
</dbReference>
<keyword evidence="6" id="KW-0521">NADP</keyword>
<comment type="similarity">
    <text evidence="2 6">Belongs to the short-chain dehydrogenases/reductases (SDR) family.</text>
</comment>
<evidence type="ECO:0000256" key="5">
    <source>
        <dbReference type="ARBA" id="ARBA00048508"/>
    </source>
</evidence>
<evidence type="ECO:0000256" key="3">
    <source>
        <dbReference type="ARBA" id="ARBA00012948"/>
    </source>
</evidence>
<proteinExistence type="inferred from homology"/>
<evidence type="ECO:0000259" key="7">
    <source>
        <dbReference type="SMART" id="SM00822"/>
    </source>
</evidence>
<dbReference type="InterPro" id="IPR020904">
    <property type="entry name" value="Sc_DH/Rdtase_CS"/>
</dbReference>
<keyword evidence="6" id="KW-0444">Lipid biosynthesis</keyword>
<keyword evidence="6" id="KW-0443">Lipid metabolism</keyword>
<evidence type="ECO:0000256" key="2">
    <source>
        <dbReference type="ARBA" id="ARBA00006484"/>
    </source>
</evidence>
<dbReference type="InterPro" id="IPR036291">
    <property type="entry name" value="NAD(P)-bd_dom_sf"/>
</dbReference>
<dbReference type="EMBL" id="BONX01000002">
    <property type="protein sequence ID" value="GIG93816.1"/>
    <property type="molecule type" value="Genomic_DNA"/>
</dbReference>
<evidence type="ECO:0000313" key="9">
    <source>
        <dbReference type="Proteomes" id="UP000621500"/>
    </source>
</evidence>
<accession>A0ABQ4EGH0</accession>
<comment type="function">
    <text evidence="6">Catalyzes the NADPH-dependent reduction of beta-ketoacyl-ACP substrates to beta-hydroxyacyl-ACP products, the first reductive step in the elongation cycle of fatty acid biosynthesis.</text>
</comment>
<dbReference type="PROSITE" id="PS00061">
    <property type="entry name" value="ADH_SHORT"/>
    <property type="match status" value="1"/>
</dbReference>
<organism evidence="8 9">
    <name type="scientific">Plantactinospora mayteni</name>
    <dbReference type="NCBI Taxonomy" id="566021"/>
    <lineage>
        <taxon>Bacteria</taxon>
        <taxon>Bacillati</taxon>
        <taxon>Actinomycetota</taxon>
        <taxon>Actinomycetes</taxon>
        <taxon>Micromonosporales</taxon>
        <taxon>Micromonosporaceae</taxon>
        <taxon>Plantactinospora</taxon>
    </lineage>
</organism>
<keyword evidence="9" id="KW-1185">Reference proteome</keyword>
<keyword evidence="6" id="KW-0276">Fatty acid metabolism</keyword>
<dbReference type="Pfam" id="PF13561">
    <property type="entry name" value="adh_short_C2"/>
    <property type="match status" value="1"/>
</dbReference>
<sequence length="251" mass="26373">MSERSENGRRVALVSGGSRGIGRAVVARLAADGFDVAFCYQANAEAAELSAKAAREAGARVLTRQVDVVDLAQVRDFVAATEDELGPIDAVVTVAGVTRDRPLVLMGDDEWHGVLRTNLDGTYTVCRSAVFAMMKRRRGSVVTLSSVAGVAGNAGQTNYSASKAGIIGFTKALAKEMGRYGIRANVVAPGFIETDMTSGLPPAVTKEMLGRIPLGRFGRAEETADLVGFLVSDRASYVTGQVFQVDGGIAL</sequence>
<dbReference type="EC" id="1.1.1.100" evidence="3 6"/>
<comment type="catalytic activity">
    <reaction evidence="5 6">
        <text>a (3R)-hydroxyacyl-[ACP] + NADP(+) = a 3-oxoacyl-[ACP] + NADPH + H(+)</text>
        <dbReference type="Rhea" id="RHEA:17397"/>
        <dbReference type="Rhea" id="RHEA-COMP:9916"/>
        <dbReference type="Rhea" id="RHEA-COMP:9945"/>
        <dbReference type="ChEBI" id="CHEBI:15378"/>
        <dbReference type="ChEBI" id="CHEBI:57783"/>
        <dbReference type="ChEBI" id="CHEBI:58349"/>
        <dbReference type="ChEBI" id="CHEBI:78776"/>
        <dbReference type="ChEBI" id="CHEBI:78827"/>
        <dbReference type="EC" id="1.1.1.100"/>
    </reaction>
</comment>
<dbReference type="Gene3D" id="3.40.50.720">
    <property type="entry name" value="NAD(P)-binding Rossmann-like Domain"/>
    <property type="match status" value="1"/>
</dbReference>
<dbReference type="PRINTS" id="PR00081">
    <property type="entry name" value="GDHRDH"/>
</dbReference>
<comment type="caution">
    <text evidence="8">The sequence shown here is derived from an EMBL/GenBank/DDBJ whole genome shotgun (WGS) entry which is preliminary data.</text>
</comment>
<dbReference type="PANTHER" id="PTHR42879:SF2">
    <property type="entry name" value="3-OXOACYL-[ACYL-CARRIER-PROTEIN] REDUCTASE FABG"/>
    <property type="match status" value="1"/>
</dbReference>
<evidence type="ECO:0000313" key="8">
    <source>
        <dbReference type="EMBL" id="GIG93816.1"/>
    </source>
</evidence>
<comment type="pathway">
    <text evidence="1 6">Lipid metabolism; fatty acid biosynthesis.</text>
</comment>
<dbReference type="SUPFAM" id="SSF51735">
    <property type="entry name" value="NAD(P)-binding Rossmann-fold domains"/>
    <property type="match status" value="1"/>
</dbReference>
<dbReference type="InterPro" id="IPR002347">
    <property type="entry name" value="SDR_fam"/>
</dbReference>
<dbReference type="PRINTS" id="PR00080">
    <property type="entry name" value="SDRFAMILY"/>
</dbReference>
<dbReference type="NCBIfam" id="NF009466">
    <property type="entry name" value="PRK12826.1-2"/>
    <property type="match status" value="1"/>
</dbReference>
<dbReference type="RefSeq" id="WP_203855470.1">
    <property type="nucleotide sequence ID" value="NZ_BAAAZQ010000003.1"/>
</dbReference>
<evidence type="ECO:0000256" key="6">
    <source>
        <dbReference type="RuleBase" id="RU366074"/>
    </source>
</evidence>
<gene>
    <name evidence="8" type="primary">fabG_2</name>
    <name evidence="8" type="ORF">Pma05_03890</name>
</gene>
<reference evidence="8 9" key="1">
    <citation type="submission" date="2021-01" db="EMBL/GenBank/DDBJ databases">
        <title>Whole genome shotgun sequence of Plantactinospora mayteni NBRC 109088.</title>
        <authorList>
            <person name="Komaki H."/>
            <person name="Tamura T."/>
        </authorList>
    </citation>
    <scope>NUCLEOTIDE SEQUENCE [LARGE SCALE GENOMIC DNA]</scope>
    <source>
        <strain evidence="8 9">NBRC 109088</strain>
    </source>
</reference>
<keyword evidence="4 6" id="KW-0560">Oxidoreductase</keyword>
<protein>
    <recommendedName>
        <fullName evidence="3 6">3-oxoacyl-[acyl-carrier-protein] reductase</fullName>
        <ecNumber evidence="3 6">1.1.1.100</ecNumber>
    </recommendedName>
</protein>
<name>A0ABQ4EGH0_9ACTN</name>
<dbReference type="InterPro" id="IPR011284">
    <property type="entry name" value="3oxo_ACP_reduc"/>
</dbReference>
<dbReference type="NCBIfam" id="TIGR01830">
    <property type="entry name" value="3oxo_ACP_reduc"/>
    <property type="match status" value="1"/>
</dbReference>
<feature type="domain" description="Ketoreductase" evidence="7">
    <location>
        <begin position="10"/>
        <end position="194"/>
    </location>
</feature>
<evidence type="ECO:0000256" key="4">
    <source>
        <dbReference type="ARBA" id="ARBA00023002"/>
    </source>
</evidence>